<evidence type="ECO:0000256" key="6">
    <source>
        <dbReference type="ARBA" id="ARBA00022840"/>
    </source>
</evidence>
<dbReference type="InterPro" id="IPR041222">
    <property type="entry name" value="PriA_3primeBD"/>
</dbReference>
<feature type="domain" description="Primosomal protein N' 3' DNA-binding" evidence="10">
    <location>
        <begin position="19"/>
        <end position="121"/>
    </location>
</feature>
<organism evidence="11 12">
    <name type="scientific">Mycetocola zhadangensis</name>
    <dbReference type="NCBI Taxonomy" id="1164595"/>
    <lineage>
        <taxon>Bacteria</taxon>
        <taxon>Bacillati</taxon>
        <taxon>Actinomycetota</taxon>
        <taxon>Actinomycetes</taxon>
        <taxon>Micrococcales</taxon>
        <taxon>Microbacteriaceae</taxon>
        <taxon>Mycetocola</taxon>
    </lineage>
</organism>
<feature type="binding site" evidence="8">
    <location>
        <position position="447"/>
    </location>
    <ligand>
        <name>Zn(2+)</name>
        <dbReference type="ChEBI" id="CHEBI:29105"/>
        <label>1</label>
    </ligand>
</feature>
<feature type="binding site" evidence="8">
    <location>
        <position position="438"/>
    </location>
    <ligand>
        <name>Zn(2+)</name>
        <dbReference type="ChEBI" id="CHEBI:29105"/>
        <label>2</label>
    </ligand>
</feature>
<accession>A0A3L7J6H3</accession>
<dbReference type="GO" id="GO:0043138">
    <property type="term" value="F:3'-5' DNA helicase activity"/>
    <property type="evidence" value="ECO:0007669"/>
    <property type="project" value="TreeGrafter"/>
</dbReference>
<keyword evidence="2 8" id="KW-0235">DNA replication</keyword>
<keyword evidence="3 8" id="KW-0479">Metal-binding</keyword>
<dbReference type="InterPro" id="IPR005259">
    <property type="entry name" value="PriA"/>
</dbReference>
<comment type="similarity">
    <text evidence="8">Belongs to the helicase family. PriA subfamily.</text>
</comment>
<feature type="region of interest" description="Disordered" evidence="9">
    <location>
        <begin position="136"/>
        <end position="169"/>
    </location>
</feature>
<comment type="caution">
    <text evidence="11">The sequence shown here is derived from an EMBL/GenBank/DDBJ whole genome shotgun (WGS) entry which is preliminary data.</text>
</comment>
<dbReference type="PANTHER" id="PTHR30580:SF0">
    <property type="entry name" value="PRIMOSOMAL PROTEIN N"/>
    <property type="match status" value="1"/>
</dbReference>
<feature type="binding site" evidence="8">
    <location>
        <position position="411"/>
    </location>
    <ligand>
        <name>Zn(2+)</name>
        <dbReference type="ChEBI" id="CHEBI:29105"/>
        <label>1</label>
    </ligand>
</feature>
<dbReference type="Gene3D" id="3.40.50.300">
    <property type="entry name" value="P-loop containing nucleotide triphosphate hydrolases"/>
    <property type="match status" value="1"/>
</dbReference>
<evidence type="ECO:0000256" key="3">
    <source>
        <dbReference type="ARBA" id="ARBA00022723"/>
    </source>
</evidence>
<evidence type="ECO:0000313" key="11">
    <source>
        <dbReference type="EMBL" id="RLQ86130.1"/>
    </source>
</evidence>
<dbReference type="OrthoDB" id="3177118at2"/>
<dbReference type="GO" id="GO:1990077">
    <property type="term" value="C:primosome complex"/>
    <property type="evidence" value="ECO:0007669"/>
    <property type="project" value="UniProtKB-UniRule"/>
</dbReference>
<dbReference type="AlphaFoldDB" id="A0A3L7J6H3"/>
<comment type="function">
    <text evidence="8">Initiates the restart of stalled replication forks, which reloads the replicative helicase on sites other than the origin of replication. Recognizes and binds to abandoned replication forks and remodels them to uncover a helicase loading site. Promotes assembly of the primosome at these replication forks.</text>
</comment>
<dbReference type="EMBL" id="RCWJ01000001">
    <property type="protein sequence ID" value="RLQ86130.1"/>
    <property type="molecule type" value="Genomic_DNA"/>
</dbReference>
<feature type="binding site" evidence="8">
    <location>
        <position position="450"/>
    </location>
    <ligand>
        <name>Zn(2+)</name>
        <dbReference type="ChEBI" id="CHEBI:29105"/>
        <label>1</label>
    </ligand>
</feature>
<dbReference type="GO" id="GO:0006302">
    <property type="term" value="P:double-strand break repair"/>
    <property type="evidence" value="ECO:0007669"/>
    <property type="project" value="InterPro"/>
</dbReference>
<feature type="binding site" evidence="8">
    <location>
        <position position="435"/>
    </location>
    <ligand>
        <name>Zn(2+)</name>
        <dbReference type="ChEBI" id="CHEBI:29105"/>
        <label>2</label>
    </ligand>
</feature>
<dbReference type="InterPro" id="IPR042115">
    <property type="entry name" value="PriA_3primeBD_sf"/>
</dbReference>
<feature type="binding site" evidence="8">
    <location>
        <position position="420"/>
    </location>
    <ligand>
        <name>Zn(2+)</name>
        <dbReference type="ChEBI" id="CHEBI:29105"/>
        <label>2</label>
    </ligand>
</feature>
<dbReference type="GO" id="GO:0006269">
    <property type="term" value="P:DNA replication, synthesis of primer"/>
    <property type="evidence" value="ECO:0007669"/>
    <property type="project" value="UniProtKB-KW"/>
</dbReference>
<feature type="compositionally biased region" description="Polar residues" evidence="9">
    <location>
        <begin position="136"/>
        <end position="158"/>
    </location>
</feature>
<dbReference type="PANTHER" id="PTHR30580">
    <property type="entry name" value="PRIMOSOMAL PROTEIN N"/>
    <property type="match status" value="1"/>
</dbReference>
<dbReference type="GO" id="GO:0003677">
    <property type="term" value="F:DNA binding"/>
    <property type="evidence" value="ECO:0007669"/>
    <property type="project" value="UniProtKB-UniRule"/>
</dbReference>
<keyword evidence="5 8" id="KW-0862">Zinc</keyword>
<keyword evidence="7 8" id="KW-0238">DNA-binding</keyword>
<dbReference type="GO" id="GO:0005524">
    <property type="term" value="F:ATP binding"/>
    <property type="evidence" value="ECO:0007669"/>
    <property type="project" value="UniProtKB-UniRule"/>
</dbReference>
<comment type="subunit">
    <text evidence="8">Component of the replication restart primosome.</text>
</comment>
<dbReference type="InterPro" id="IPR027417">
    <property type="entry name" value="P-loop_NTPase"/>
</dbReference>
<evidence type="ECO:0000256" key="5">
    <source>
        <dbReference type="ARBA" id="ARBA00022833"/>
    </source>
</evidence>
<comment type="caution">
    <text evidence="8">As this protein does not have any detectable helicase domains, it probably does not have helicase activity.</text>
</comment>
<dbReference type="GO" id="GO:0008270">
    <property type="term" value="F:zinc ion binding"/>
    <property type="evidence" value="ECO:0007669"/>
    <property type="project" value="UniProtKB-UniRule"/>
</dbReference>
<keyword evidence="12" id="KW-1185">Reference proteome</keyword>
<gene>
    <name evidence="8" type="primary">priA</name>
    <name evidence="11" type="ORF">D9V28_04660</name>
</gene>
<sequence>MTTPAESTPVKAAPGSVARVAIDSPLPQLDHLFDYSIPPELAETAVPGVRVMVPFRSAGRLNRGYIVDVAAKAEGFDGTLSALDSVVSPVPVLTQELWSLARRLADRAAGSATDILRLAIPPRQVRVEKAWLAEQAATTQNGAESSSKTDATDLTSQPNPTPLPGITDYPESLAEALDARGRVALAAIPTVTDIGGAWVGRWAVTVAELSARVLAGGASVIVALPDYRDQDQLYAALERVIPPEQLTRVDARQSNAERYRSFLDCLTAEPRVIVGNRSAVYAPAANLGLLVVWDDGDPLHSEPLSPYVHARDAALVRQEESGAALVFAGHTRSADVQRLVEIGWVTAVAPTRVYTPRVMLTANSDTTEAGAVAARIPSMAWRQAREALATGPVLVQVSRPGYAPVIACARCSQAARCTACSGPLGIPRAGALPACTLCGAIASNWACDHCEATKLRLVTRGTGRTAEELGRAFPGVRVVVSDGERQVVGVSGSPALVVATRGAEPVADGGYAAVLLLDGDRMLAAESLRIAEDCLRWWSNAAALSAPGAPVVLTGVSGTLATALATWNQPAFASAELADRRVLRFPPAVRVASVTGEDAAVRDAVEAVTALVPADVLGPVPTEDGVRTILRLDFGKAPAAARELRAAVVKNATKRRKPPAGKAVYRQAPTLKVRFDDPEILS</sequence>
<evidence type="ECO:0000256" key="7">
    <source>
        <dbReference type="ARBA" id="ARBA00023125"/>
    </source>
</evidence>
<dbReference type="RefSeq" id="WP_121658489.1">
    <property type="nucleotide sequence ID" value="NZ_BMEK01000001.1"/>
</dbReference>
<keyword evidence="6 8" id="KW-0067">ATP-binding</keyword>
<feature type="binding site" evidence="8">
    <location>
        <position position="417"/>
    </location>
    <ligand>
        <name>Zn(2+)</name>
        <dbReference type="ChEBI" id="CHEBI:29105"/>
        <label>2</label>
    </ligand>
</feature>
<name>A0A3L7J6H3_9MICO</name>
<evidence type="ECO:0000256" key="2">
    <source>
        <dbReference type="ARBA" id="ARBA00022705"/>
    </source>
</evidence>
<reference evidence="11 12" key="1">
    <citation type="submission" date="2018-10" db="EMBL/GenBank/DDBJ databases">
        <authorList>
            <person name="Li J."/>
        </authorList>
    </citation>
    <scope>NUCLEOTIDE SEQUENCE [LARGE SCALE GENOMIC DNA]</scope>
    <source>
        <strain evidence="11 12">ZD1-4</strain>
    </source>
</reference>
<dbReference type="GO" id="GO:0006270">
    <property type="term" value="P:DNA replication initiation"/>
    <property type="evidence" value="ECO:0007669"/>
    <property type="project" value="TreeGrafter"/>
</dbReference>
<evidence type="ECO:0000256" key="4">
    <source>
        <dbReference type="ARBA" id="ARBA00022741"/>
    </source>
</evidence>
<proteinExistence type="inferred from homology"/>
<evidence type="ECO:0000256" key="8">
    <source>
        <dbReference type="HAMAP-Rule" id="MF_00983"/>
    </source>
</evidence>
<protein>
    <recommendedName>
        <fullName evidence="8">Probable replication restart protein PriA</fullName>
    </recommendedName>
    <alternativeName>
        <fullName evidence="8">Putative ATP-dependent DNA helicase PriA</fullName>
    </alternativeName>
</protein>
<keyword evidence="1 8" id="KW-0639">Primosome</keyword>
<feature type="binding site" evidence="8">
    <location>
        <position position="408"/>
    </location>
    <ligand>
        <name>Zn(2+)</name>
        <dbReference type="ChEBI" id="CHEBI:29105"/>
        <label>1</label>
    </ligand>
</feature>
<dbReference type="GO" id="GO:0006310">
    <property type="term" value="P:DNA recombination"/>
    <property type="evidence" value="ECO:0007669"/>
    <property type="project" value="InterPro"/>
</dbReference>
<dbReference type="Gene3D" id="3.40.1440.60">
    <property type="entry name" value="PriA, 3(prime) DNA-binding domain"/>
    <property type="match status" value="1"/>
</dbReference>
<evidence type="ECO:0000256" key="9">
    <source>
        <dbReference type="SAM" id="MobiDB-lite"/>
    </source>
</evidence>
<dbReference type="Proteomes" id="UP000282460">
    <property type="component" value="Unassembled WGS sequence"/>
</dbReference>
<comment type="cofactor">
    <cofactor evidence="8">
        <name>Zn(2+)</name>
        <dbReference type="ChEBI" id="CHEBI:29105"/>
    </cofactor>
    <text evidence="8">Binds 2 zinc ions per subunit.</text>
</comment>
<evidence type="ECO:0000313" key="12">
    <source>
        <dbReference type="Proteomes" id="UP000282460"/>
    </source>
</evidence>
<dbReference type="Pfam" id="PF17764">
    <property type="entry name" value="PriA_3primeBD"/>
    <property type="match status" value="1"/>
</dbReference>
<evidence type="ECO:0000259" key="10">
    <source>
        <dbReference type="Pfam" id="PF17764"/>
    </source>
</evidence>
<keyword evidence="4 8" id="KW-0547">Nucleotide-binding</keyword>
<dbReference type="HAMAP" id="MF_00983">
    <property type="entry name" value="PriA"/>
    <property type="match status" value="1"/>
</dbReference>
<evidence type="ECO:0000256" key="1">
    <source>
        <dbReference type="ARBA" id="ARBA00022515"/>
    </source>
</evidence>